<gene>
    <name evidence="1" type="ORF">V6N11_082307</name>
</gene>
<sequence>MHSLAPIGRQSDFMVVGASLVLEGVDRQVNVAWMGDDAVQPSVMAMGVDGSSVISMASFRDMVVGQNVGVLWRRWFRNQYLRWITCMGLRCKWNVNVEEVPVISRPSLSILVPLAMEGSNGSKNDASSIAQIVVVEPVVHDLTSLVKIPVQNVSHPSSKDKLLGTVSARVTCKGSAGVIRIDGAIAGSEITPIITAKDMVVAAPTSLLIDKHKAIRVVEDGSKKILHDNNGRAMYRPIRKVYSKRTSRNVNLAAGMPWKNGKLKKSGWY</sequence>
<dbReference type="EMBL" id="JBBPBN010000065">
    <property type="protein sequence ID" value="KAK8986020.1"/>
    <property type="molecule type" value="Genomic_DNA"/>
</dbReference>
<reference evidence="1 2" key="1">
    <citation type="journal article" date="2024" name="G3 (Bethesda)">
        <title>Genome assembly of Hibiscus sabdariffa L. provides insights into metabolisms of medicinal natural products.</title>
        <authorList>
            <person name="Kim T."/>
        </authorList>
    </citation>
    <scope>NUCLEOTIDE SEQUENCE [LARGE SCALE GENOMIC DNA]</scope>
    <source>
        <strain evidence="1">TK-2024</strain>
        <tissue evidence="1">Old leaves</tissue>
    </source>
</reference>
<proteinExistence type="predicted"/>
<protein>
    <submittedName>
        <fullName evidence="1">Uncharacterized protein</fullName>
    </submittedName>
</protein>
<evidence type="ECO:0000313" key="1">
    <source>
        <dbReference type="EMBL" id="KAK8986020.1"/>
    </source>
</evidence>
<accession>A0ABR2PC64</accession>
<dbReference type="Proteomes" id="UP001396334">
    <property type="component" value="Unassembled WGS sequence"/>
</dbReference>
<comment type="caution">
    <text evidence="1">The sequence shown here is derived from an EMBL/GenBank/DDBJ whole genome shotgun (WGS) entry which is preliminary data.</text>
</comment>
<organism evidence="1 2">
    <name type="scientific">Hibiscus sabdariffa</name>
    <name type="common">roselle</name>
    <dbReference type="NCBI Taxonomy" id="183260"/>
    <lineage>
        <taxon>Eukaryota</taxon>
        <taxon>Viridiplantae</taxon>
        <taxon>Streptophyta</taxon>
        <taxon>Embryophyta</taxon>
        <taxon>Tracheophyta</taxon>
        <taxon>Spermatophyta</taxon>
        <taxon>Magnoliopsida</taxon>
        <taxon>eudicotyledons</taxon>
        <taxon>Gunneridae</taxon>
        <taxon>Pentapetalae</taxon>
        <taxon>rosids</taxon>
        <taxon>malvids</taxon>
        <taxon>Malvales</taxon>
        <taxon>Malvaceae</taxon>
        <taxon>Malvoideae</taxon>
        <taxon>Hibiscus</taxon>
    </lineage>
</organism>
<keyword evidence="2" id="KW-1185">Reference proteome</keyword>
<name>A0ABR2PC64_9ROSI</name>
<evidence type="ECO:0000313" key="2">
    <source>
        <dbReference type="Proteomes" id="UP001396334"/>
    </source>
</evidence>